<comment type="function">
    <text evidence="1">Extremely potent competitive inhibitor of cAMP-dependent protein kinase activity, this protein interacts with the catalytic subunit of the enzyme after the cAMP-induced dissociation of its regulatory chains.</text>
</comment>
<evidence type="ECO:0000256" key="4">
    <source>
        <dbReference type="SAM" id="MobiDB-lite"/>
    </source>
</evidence>
<evidence type="ECO:0008006" key="7">
    <source>
        <dbReference type="Google" id="ProtNLM"/>
    </source>
</evidence>
<sequence>MTEISAMSEQDPNSNGDIEKDFQSTGRTGRRNALADVLGAHKDVSTSDLPLKLEKLSTNDVPENSDSKQNNCTTENEKDECKTSSSSSSS</sequence>
<feature type="compositionally biased region" description="Polar residues" evidence="4">
    <location>
        <begin position="58"/>
        <end position="74"/>
    </location>
</feature>
<feature type="compositionally biased region" description="Basic and acidic residues" evidence="4">
    <location>
        <begin position="39"/>
        <end position="57"/>
    </location>
</feature>
<dbReference type="GO" id="GO:0004862">
    <property type="term" value="F:cAMP-dependent protein kinase inhibitor activity"/>
    <property type="evidence" value="ECO:0007669"/>
    <property type="project" value="InterPro"/>
</dbReference>
<dbReference type="Proteomes" id="UP001367676">
    <property type="component" value="Unassembled WGS sequence"/>
</dbReference>
<comment type="similarity">
    <text evidence="2">Belongs to the PKI family.</text>
</comment>
<comment type="caution">
    <text evidence="5">The sequence shown here is derived from an EMBL/GenBank/DDBJ whole genome shotgun (WGS) entry which is preliminary data.</text>
</comment>
<organism evidence="5 6">
    <name type="scientific">Parthenolecanium corni</name>
    <dbReference type="NCBI Taxonomy" id="536013"/>
    <lineage>
        <taxon>Eukaryota</taxon>
        <taxon>Metazoa</taxon>
        <taxon>Ecdysozoa</taxon>
        <taxon>Arthropoda</taxon>
        <taxon>Hexapoda</taxon>
        <taxon>Insecta</taxon>
        <taxon>Pterygota</taxon>
        <taxon>Neoptera</taxon>
        <taxon>Paraneoptera</taxon>
        <taxon>Hemiptera</taxon>
        <taxon>Sternorrhyncha</taxon>
        <taxon>Coccoidea</taxon>
        <taxon>Coccidae</taxon>
        <taxon>Parthenolecanium</taxon>
    </lineage>
</organism>
<dbReference type="PANTHER" id="PTHR15416">
    <property type="entry name" value="CAMP-DEPENDENT PROTEIN KINASE INHIBITOR/PKI"/>
    <property type="match status" value="1"/>
</dbReference>
<reference evidence="5 6" key="1">
    <citation type="submission" date="2024-03" db="EMBL/GenBank/DDBJ databases">
        <title>Adaptation during the transition from Ophiocordyceps entomopathogen to insect associate is accompanied by gene loss and intensified selection.</title>
        <authorList>
            <person name="Ward C.M."/>
            <person name="Onetto C.A."/>
            <person name="Borneman A.R."/>
        </authorList>
    </citation>
    <scope>NUCLEOTIDE SEQUENCE [LARGE SCALE GENOMIC DNA]</scope>
    <source>
        <strain evidence="5">AWRI1</strain>
        <tissue evidence="5">Single Adult Female</tissue>
    </source>
</reference>
<evidence type="ECO:0000256" key="1">
    <source>
        <dbReference type="ARBA" id="ARBA00002844"/>
    </source>
</evidence>
<evidence type="ECO:0000313" key="5">
    <source>
        <dbReference type="EMBL" id="KAK7601672.1"/>
    </source>
</evidence>
<dbReference type="AlphaFoldDB" id="A0AAN9TMY9"/>
<dbReference type="InterPro" id="IPR004171">
    <property type="entry name" value="cAMP_dep_PKI"/>
</dbReference>
<accession>A0AAN9TMY9</accession>
<feature type="compositionally biased region" description="Polar residues" evidence="4">
    <location>
        <begin position="1"/>
        <end position="16"/>
    </location>
</feature>
<evidence type="ECO:0000313" key="6">
    <source>
        <dbReference type="Proteomes" id="UP001367676"/>
    </source>
</evidence>
<dbReference type="EMBL" id="JBBCAQ010000010">
    <property type="protein sequence ID" value="KAK7601672.1"/>
    <property type="molecule type" value="Genomic_DNA"/>
</dbReference>
<protein>
    <recommendedName>
        <fullName evidence="7">cAMP-dependent protein kinase inhibitor</fullName>
    </recommendedName>
</protein>
<name>A0AAN9TMY9_9HEMI</name>
<proteinExistence type="inferred from homology"/>
<evidence type="ECO:0000256" key="3">
    <source>
        <dbReference type="ARBA" id="ARBA00023013"/>
    </source>
</evidence>
<keyword evidence="3" id="KW-0649">Protein kinase inhibitor</keyword>
<gene>
    <name evidence="5" type="ORF">V9T40_009113</name>
</gene>
<feature type="region of interest" description="Disordered" evidence="4">
    <location>
        <begin position="1"/>
        <end position="90"/>
    </location>
</feature>
<keyword evidence="6" id="KW-1185">Reference proteome</keyword>
<evidence type="ECO:0000256" key="2">
    <source>
        <dbReference type="ARBA" id="ARBA00006393"/>
    </source>
</evidence>
<dbReference type="Pfam" id="PF02827">
    <property type="entry name" value="PKI"/>
    <property type="match status" value="1"/>
</dbReference>